<name>A0ABX5ZD46_9MICO</name>
<organism evidence="1 2">
    <name type="scientific">Dermacoccus abyssi</name>
    <dbReference type="NCBI Taxonomy" id="322596"/>
    <lineage>
        <taxon>Bacteria</taxon>
        <taxon>Bacillati</taxon>
        <taxon>Actinomycetota</taxon>
        <taxon>Actinomycetes</taxon>
        <taxon>Micrococcales</taxon>
        <taxon>Dermacoccaceae</taxon>
        <taxon>Dermacoccus</taxon>
    </lineage>
</organism>
<sequence length="126" mass="13868">MPKVLALTVDDRHLPDQDEISDKSLLGRLDRRGARHSDAQRASIPLTAPRAYLVADMSDSDGPMKARLSDMTLSSRASAPPYLTQIIEGIRNISMGDMAEFEMRLQDVDSDFFLPGSTGQEESVDS</sequence>
<gene>
    <name evidence="1" type="ORF">FV141_14110</name>
</gene>
<evidence type="ECO:0000313" key="1">
    <source>
        <dbReference type="EMBL" id="QEH94520.1"/>
    </source>
</evidence>
<reference evidence="1 2" key="1">
    <citation type="submission" date="2019-08" db="EMBL/GenBank/DDBJ databases">
        <title>Dermacoccus abyssi strain HZAU 226, whole genome Nanopore sequencing project.</title>
        <authorList>
            <person name="Guo A."/>
            <person name="Zhang X."/>
            <person name="Ruan Y."/>
            <person name="Liu W."/>
            <person name="Chen Q."/>
            <person name="Gu L."/>
        </authorList>
    </citation>
    <scope>NUCLEOTIDE SEQUENCE [LARGE SCALE GENOMIC DNA]</scope>
    <source>
        <strain evidence="1 2">HZAU 226</strain>
    </source>
</reference>
<evidence type="ECO:0000313" key="2">
    <source>
        <dbReference type="Proteomes" id="UP000323565"/>
    </source>
</evidence>
<accession>A0ABX5ZD46</accession>
<dbReference type="Proteomes" id="UP000323565">
    <property type="component" value="Chromosome"/>
</dbReference>
<keyword evidence="2" id="KW-1185">Reference proteome</keyword>
<dbReference type="EMBL" id="CP043031">
    <property type="protein sequence ID" value="QEH94520.1"/>
    <property type="molecule type" value="Genomic_DNA"/>
</dbReference>
<proteinExistence type="predicted"/>
<protein>
    <submittedName>
        <fullName evidence="1">Uncharacterized protein</fullName>
    </submittedName>
</protein>